<dbReference type="Proteomes" id="UP000298438">
    <property type="component" value="Unassembled WGS sequence"/>
</dbReference>
<feature type="chain" id="PRO_5021418372" evidence="1">
    <location>
        <begin position="23"/>
        <end position="265"/>
    </location>
</feature>
<organism evidence="4 5">
    <name type="scientific">Zemynaea arenosa</name>
    <dbReference type="NCBI Taxonomy" id="2561931"/>
    <lineage>
        <taxon>Bacteria</taxon>
        <taxon>Pseudomonadati</taxon>
        <taxon>Pseudomonadota</taxon>
        <taxon>Betaproteobacteria</taxon>
        <taxon>Burkholderiales</taxon>
        <taxon>Oxalobacteraceae</taxon>
        <taxon>Telluria group</taxon>
        <taxon>Zemynaea</taxon>
    </lineage>
</organism>
<gene>
    <name evidence="4" type="ORF">E4L96_20005</name>
</gene>
<dbReference type="Pfam" id="PF23536">
    <property type="entry name" value="TraK_C"/>
    <property type="match status" value="1"/>
</dbReference>
<keyword evidence="5" id="KW-1185">Reference proteome</keyword>
<dbReference type="AlphaFoldDB" id="A0A4Y9RVV5"/>
<dbReference type="InterPro" id="IPR010563">
    <property type="entry name" value="TraK_N"/>
</dbReference>
<feature type="signal peptide" evidence="1">
    <location>
        <begin position="1"/>
        <end position="22"/>
    </location>
</feature>
<dbReference type="OrthoDB" id="8700053at2"/>
<evidence type="ECO:0000259" key="3">
    <source>
        <dbReference type="Pfam" id="PF23536"/>
    </source>
</evidence>
<protein>
    <submittedName>
        <fullName evidence="4">Conjugal transfer pilus assembly protein TraK</fullName>
    </submittedName>
</protein>
<feature type="domain" description="TraK C-terminal" evidence="3">
    <location>
        <begin position="153"/>
        <end position="262"/>
    </location>
</feature>
<proteinExistence type="predicted"/>
<evidence type="ECO:0000313" key="4">
    <source>
        <dbReference type="EMBL" id="TFW13427.1"/>
    </source>
</evidence>
<reference evidence="4 5" key="1">
    <citation type="submission" date="2019-03" db="EMBL/GenBank/DDBJ databases">
        <title>Draft Genome Sequence of Massilia arenosa sp. nov., a Novel Massilia Species Isolated from a Sandy-loam Maize Soil.</title>
        <authorList>
            <person name="Raths R."/>
            <person name="Peta V."/>
            <person name="Bucking H."/>
        </authorList>
    </citation>
    <scope>NUCLEOTIDE SEQUENCE [LARGE SCALE GENOMIC DNA]</scope>
    <source>
        <strain evidence="4 5">MC02</strain>
    </source>
</reference>
<keyword evidence="1" id="KW-0732">Signal</keyword>
<evidence type="ECO:0000259" key="2">
    <source>
        <dbReference type="Pfam" id="PF06586"/>
    </source>
</evidence>
<accession>A0A4Y9RVV5</accession>
<dbReference type="Pfam" id="PF06586">
    <property type="entry name" value="TraK_N"/>
    <property type="match status" value="1"/>
</dbReference>
<evidence type="ECO:0000256" key="1">
    <source>
        <dbReference type="SAM" id="SignalP"/>
    </source>
</evidence>
<dbReference type="EMBL" id="SPVF01000252">
    <property type="protein sequence ID" value="TFW13427.1"/>
    <property type="molecule type" value="Genomic_DNA"/>
</dbReference>
<name>A0A4Y9RVV5_9BURK</name>
<feature type="domain" description="TraK N-terminal" evidence="2">
    <location>
        <begin position="28"/>
        <end position="146"/>
    </location>
</feature>
<evidence type="ECO:0000313" key="5">
    <source>
        <dbReference type="Proteomes" id="UP000298438"/>
    </source>
</evidence>
<sequence>MATISKLLLLALYLSSAQAAFAAHRLDARDGAVIESVIAARESTRIRIEGSRIVDVVGNIYANTCQSATSGATALQGASPQNTGVGTSAGEFILSCDLAKGEIYVKPVARQKKPINLFVSSPRATYTLVLRIADVPADTLVLVDKSQPREPAADARLAAASERIRTLKILMAGMATGRIPSDARIEEPNQTQNLRVGSALTLQNVVRWSGWTGERYLLTNISSSEIDLAEQEFDRDGDQIAAIALENHRLAPGASTQVYVIRRGD</sequence>
<dbReference type="InterPro" id="IPR055397">
    <property type="entry name" value="TraK_C"/>
</dbReference>
<comment type="caution">
    <text evidence="4">The sequence shown here is derived from an EMBL/GenBank/DDBJ whole genome shotgun (WGS) entry which is preliminary data.</text>
</comment>